<dbReference type="InterPro" id="IPR052638">
    <property type="entry name" value="PiggyBac_TE-derived"/>
</dbReference>
<organism evidence="3 4">
    <name type="scientific">Dryococelus australis</name>
    <dbReference type="NCBI Taxonomy" id="614101"/>
    <lineage>
        <taxon>Eukaryota</taxon>
        <taxon>Metazoa</taxon>
        <taxon>Ecdysozoa</taxon>
        <taxon>Arthropoda</taxon>
        <taxon>Hexapoda</taxon>
        <taxon>Insecta</taxon>
        <taxon>Pterygota</taxon>
        <taxon>Neoptera</taxon>
        <taxon>Polyneoptera</taxon>
        <taxon>Phasmatodea</taxon>
        <taxon>Verophasmatodea</taxon>
        <taxon>Anareolatae</taxon>
        <taxon>Phasmatidae</taxon>
        <taxon>Eurycanthinae</taxon>
        <taxon>Dryococelus</taxon>
    </lineage>
</organism>
<dbReference type="EMBL" id="JARBHB010000002">
    <property type="protein sequence ID" value="KAJ8894173.1"/>
    <property type="molecule type" value="Genomic_DNA"/>
</dbReference>
<dbReference type="PANTHER" id="PTHR47055:SF3">
    <property type="entry name" value="PHORBOL-ESTER_DAG-TYPE DOMAIN-CONTAINING PROTEIN"/>
    <property type="match status" value="1"/>
</dbReference>
<evidence type="ECO:0000256" key="1">
    <source>
        <dbReference type="SAM" id="SignalP"/>
    </source>
</evidence>
<proteinExistence type="predicted"/>
<comment type="caution">
    <text evidence="3">The sequence shown here is derived from an EMBL/GenBank/DDBJ whole genome shotgun (WGS) entry which is preliminary data.</text>
</comment>
<dbReference type="PANTHER" id="PTHR47055">
    <property type="entry name" value="DDE_TNP_1_7 DOMAIN-CONTAINING PROTEIN"/>
    <property type="match status" value="1"/>
</dbReference>
<accession>A0ABQ9IE44</accession>
<name>A0ABQ9IE44_9NEOP</name>
<feature type="domain" description="PiggyBac transposable element-derived protein" evidence="2">
    <location>
        <begin position="53"/>
        <end position="92"/>
    </location>
</feature>
<gene>
    <name evidence="3" type="ORF">PR048_006783</name>
</gene>
<evidence type="ECO:0000259" key="2">
    <source>
        <dbReference type="Pfam" id="PF13843"/>
    </source>
</evidence>
<evidence type="ECO:0000313" key="3">
    <source>
        <dbReference type="EMBL" id="KAJ8894173.1"/>
    </source>
</evidence>
<protein>
    <recommendedName>
        <fullName evidence="2">PiggyBac transposable element-derived protein domain-containing protein</fullName>
    </recommendedName>
</protein>
<dbReference type="Pfam" id="PF13843">
    <property type="entry name" value="DDE_Tnp_1_7"/>
    <property type="match status" value="1"/>
</dbReference>
<feature type="chain" id="PRO_5046615753" description="PiggyBac transposable element-derived protein domain-containing protein" evidence="1">
    <location>
        <begin position="24"/>
        <end position="110"/>
    </location>
</feature>
<feature type="signal peptide" evidence="1">
    <location>
        <begin position="1"/>
        <end position="23"/>
    </location>
</feature>
<keyword evidence="1" id="KW-0732">Signal</keyword>
<keyword evidence="4" id="KW-1185">Reference proteome</keyword>
<dbReference type="InterPro" id="IPR029526">
    <property type="entry name" value="PGBD"/>
</dbReference>
<dbReference type="Proteomes" id="UP001159363">
    <property type="component" value="Chromosome 2"/>
</dbReference>
<sequence length="110" mass="12544">MASSTTHLALMNLWYLIMATIYAKCLLGESQLDLAMQFEFCVSQKAIPKKLSIFDNFFTSYDLLSELSNKNIKAKGVVRENRIVNYPLLPANEMSKTMRSTYDYLSDGNI</sequence>
<evidence type="ECO:0000313" key="4">
    <source>
        <dbReference type="Proteomes" id="UP001159363"/>
    </source>
</evidence>
<reference evidence="3 4" key="1">
    <citation type="submission" date="2023-02" db="EMBL/GenBank/DDBJ databases">
        <title>LHISI_Scaffold_Assembly.</title>
        <authorList>
            <person name="Stuart O.P."/>
            <person name="Cleave R."/>
            <person name="Magrath M.J.L."/>
            <person name="Mikheyev A.S."/>
        </authorList>
    </citation>
    <scope>NUCLEOTIDE SEQUENCE [LARGE SCALE GENOMIC DNA]</scope>
    <source>
        <strain evidence="3">Daus_M_001</strain>
        <tissue evidence="3">Leg muscle</tissue>
    </source>
</reference>